<dbReference type="SUPFAM" id="SSF57581">
    <property type="entry name" value="TB module/8-cys domain"/>
    <property type="match status" value="1"/>
</dbReference>
<dbReference type="PROSITE" id="PS51364">
    <property type="entry name" value="TB"/>
    <property type="match status" value="1"/>
</dbReference>
<dbReference type="PROSITE" id="PS01186">
    <property type="entry name" value="EGF_2"/>
    <property type="match status" value="1"/>
</dbReference>
<keyword evidence="4 9" id="KW-0245">EGF-like domain</keyword>
<dbReference type="PANTHER" id="PTHR47333">
    <property type="entry name" value="VON WILLEBRAND FACTOR C AND EGF DOMAIN-CONTAINING PROTEIN"/>
    <property type="match status" value="1"/>
</dbReference>
<dbReference type="EMBL" id="CAJPEX010000007">
    <property type="protein sequence ID" value="CAG0912309.1"/>
    <property type="molecule type" value="Genomic_DNA"/>
</dbReference>
<dbReference type="Pfam" id="PF07645">
    <property type="entry name" value="EGF_CA"/>
    <property type="match status" value="2"/>
</dbReference>
<evidence type="ECO:0000313" key="13">
    <source>
        <dbReference type="Proteomes" id="UP000678499"/>
    </source>
</evidence>
<dbReference type="InterPro" id="IPR017878">
    <property type="entry name" value="TB_dom"/>
</dbReference>
<evidence type="ECO:0000259" key="11">
    <source>
        <dbReference type="PROSITE" id="PS51364"/>
    </source>
</evidence>
<dbReference type="PROSITE" id="PS01187">
    <property type="entry name" value="EGF_CA"/>
    <property type="match status" value="1"/>
</dbReference>
<dbReference type="GO" id="GO:0005509">
    <property type="term" value="F:calcium ion binding"/>
    <property type="evidence" value="ECO:0007669"/>
    <property type="project" value="InterPro"/>
</dbReference>
<keyword evidence="3" id="KW-0272">Extracellular matrix</keyword>
<evidence type="ECO:0008006" key="14">
    <source>
        <dbReference type="Google" id="ProtNLM"/>
    </source>
</evidence>
<evidence type="ECO:0000313" key="12">
    <source>
        <dbReference type="EMBL" id="CAD7272157.1"/>
    </source>
</evidence>
<dbReference type="PANTHER" id="PTHR47333:SF5">
    <property type="entry name" value="FIBRILLIN-3"/>
    <property type="match status" value="1"/>
</dbReference>
<keyword evidence="8" id="KW-0325">Glycoprotein</keyword>
<reference evidence="12" key="1">
    <citation type="submission" date="2020-11" db="EMBL/GenBank/DDBJ databases">
        <authorList>
            <person name="Tran Van P."/>
        </authorList>
    </citation>
    <scope>NUCLEOTIDE SEQUENCE</scope>
</reference>
<keyword evidence="5" id="KW-0732">Signal</keyword>
<dbReference type="InterPro" id="IPR001881">
    <property type="entry name" value="EGF-like_Ca-bd_dom"/>
</dbReference>
<feature type="domain" description="EGF-like" evidence="10">
    <location>
        <begin position="24"/>
        <end position="64"/>
    </location>
</feature>
<dbReference type="PROSITE" id="PS00010">
    <property type="entry name" value="ASX_HYDROXYL"/>
    <property type="match status" value="1"/>
</dbReference>
<dbReference type="Gene3D" id="3.90.290.10">
    <property type="entry name" value="TGF-beta binding (TB) domain"/>
    <property type="match status" value="1"/>
</dbReference>
<keyword evidence="7" id="KW-1015">Disulfide bond</keyword>
<dbReference type="FunFam" id="2.10.25.10:FF:000005">
    <property type="entry name" value="Fibrillin 2"/>
    <property type="match status" value="1"/>
</dbReference>
<dbReference type="Proteomes" id="UP000678499">
    <property type="component" value="Unassembled WGS sequence"/>
</dbReference>
<dbReference type="InterPro" id="IPR009030">
    <property type="entry name" value="Growth_fac_rcpt_cys_sf"/>
</dbReference>
<proteinExistence type="predicted"/>
<keyword evidence="13" id="KW-1185">Reference proteome</keyword>
<dbReference type="InterPro" id="IPR052080">
    <property type="entry name" value="vWF_C/EGF_Fibrillin"/>
</dbReference>
<evidence type="ECO:0000256" key="6">
    <source>
        <dbReference type="ARBA" id="ARBA00022737"/>
    </source>
</evidence>
<keyword evidence="6" id="KW-0677">Repeat</keyword>
<evidence type="ECO:0000256" key="8">
    <source>
        <dbReference type="ARBA" id="ARBA00023180"/>
    </source>
</evidence>
<evidence type="ECO:0000259" key="10">
    <source>
        <dbReference type="PROSITE" id="PS50026"/>
    </source>
</evidence>
<dbReference type="AlphaFoldDB" id="A0A7R9BBU0"/>
<comment type="subcellular location">
    <subcellularLocation>
        <location evidence="1">Secreted</location>
        <location evidence="1">Extracellular space</location>
        <location evidence="1">Extracellular matrix</location>
    </subcellularLocation>
</comment>
<dbReference type="InterPro" id="IPR018097">
    <property type="entry name" value="EGF_Ca-bd_CS"/>
</dbReference>
<dbReference type="CDD" id="cd00054">
    <property type="entry name" value="EGF_CA"/>
    <property type="match status" value="1"/>
</dbReference>
<feature type="domain" description="TB" evidence="11">
    <location>
        <begin position="111"/>
        <end position="159"/>
    </location>
</feature>
<keyword evidence="2" id="KW-0964">Secreted</keyword>
<dbReference type="InterPro" id="IPR036773">
    <property type="entry name" value="TB_dom_sf"/>
</dbReference>
<gene>
    <name evidence="12" type="ORF">NMOB1V02_LOCUS104</name>
</gene>
<dbReference type="SMART" id="SM00181">
    <property type="entry name" value="EGF"/>
    <property type="match status" value="2"/>
</dbReference>
<evidence type="ECO:0000256" key="1">
    <source>
        <dbReference type="ARBA" id="ARBA00004498"/>
    </source>
</evidence>
<protein>
    <recommendedName>
        <fullName evidence="14">Fibrillin 1</fullName>
    </recommendedName>
</protein>
<sequence length="159" mass="17327">METSFNCICGQGYVLSSSRDACVDTDECAIKPEICGKGVCMNTPGSHRCECYPGFRLTPSGVCEDIDECARPEPSCVDGRCNNTLGSFLCHCDEGWALDHSGTVCIDRREELCFSSHQGDECLDPRLEMMTKKECCCTAGAAWGAQQCEMCPLQHTKAS</sequence>
<evidence type="ECO:0000256" key="7">
    <source>
        <dbReference type="ARBA" id="ARBA00023157"/>
    </source>
</evidence>
<dbReference type="SUPFAM" id="SSF57184">
    <property type="entry name" value="Growth factor receptor domain"/>
    <property type="match status" value="1"/>
</dbReference>
<dbReference type="InterPro" id="IPR000152">
    <property type="entry name" value="EGF-type_Asp/Asn_hydroxyl_site"/>
</dbReference>
<evidence type="ECO:0000256" key="2">
    <source>
        <dbReference type="ARBA" id="ARBA00022525"/>
    </source>
</evidence>
<feature type="domain" description="EGF-like" evidence="10">
    <location>
        <begin position="65"/>
        <end position="102"/>
    </location>
</feature>
<accession>A0A7R9BBU0</accession>
<dbReference type="SMART" id="SM00179">
    <property type="entry name" value="EGF_CA"/>
    <property type="match status" value="2"/>
</dbReference>
<dbReference type="InterPro" id="IPR049883">
    <property type="entry name" value="NOTCH1_EGF-like"/>
</dbReference>
<comment type="caution">
    <text evidence="9">Lacks conserved residue(s) required for the propagation of feature annotation.</text>
</comment>
<dbReference type="OrthoDB" id="7564433at2759"/>
<dbReference type="Gene3D" id="2.10.25.10">
    <property type="entry name" value="Laminin"/>
    <property type="match status" value="3"/>
</dbReference>
<name>A0A7R9BBU0_9CRUS</name>
<dbReference type="Pfam" id="PF00683">
    <property type="entry name" value="TB"/>
    <property type="match status" value="1"/>
</dbReference>
<evidence type="ECO:0000256" key="9">
    <source>
        <dbReference type="PROSITE-ProRule" id="PRU00076"/>
    </source>
</evidence>
<evidence type="ECO:0000256" key="5">
    <source>
        <dbReference type="ARBA" id="ARBA00022729"/>
    </source>
</evidence>
<dbReference type="FunFam" id="2.10.25.10:FF:000003">
    <property type="entry name" value="fibrillin-1 isoform X1"/>
    <property type="match status" value="1"/>
</dbReference>
<dbReference type="EMBL" id="OA882044">
    <property type="protein sequence ID" value="CAD7272157.1"/>
    <property type="molecule type" value="Genomic_DNA"/>
</dbReference>
<dbReference type="InterPro" id="IPR000742">
    <property type="entry name" value="EGF"/>
</dbReference>
<evidence type="ECO:0000256" key="4">
    <source>
        <dbReference type="ARBA" id="ARBA00022536"/>
    </source>
</evidence>
<organism evidence="12">
    <name type="scientific">Notodromas monacha</name>
    <dbReference type="NCBI Taxonomy" id="399045"/>
    <lineage>
        <taxon>Eukaryota</taxon>
        <taxon>Metazoa</taxon>
        <taxon>Ecdysozoa</taxon>
        <taxon>Arthropoda</taxon>
        <taxon>Crustacea</taxon>
        <taxon>Oligostraca</taxon>
        <taxon>Ostracoda</taxon>
        <taxon>Podocopa</taxon>
        <taxon>Podocopida</taxon>
        <taxon>Cypridocopina</taxon>
        <taxon>Cypridoidea</taxon>
        <taxon>Cyprididae</taxon>
        <taxon>Notodromas</taxon>
    </lineage>
</organism>
<evidence type="ECO:0000256" key="3">
    <source>
        <dbReference type="ARBA" id="ARBA00022530"/>
    </source>
</evidence>
<dbReference type="PROSITE" id="PS50026">
    <property type="entry name" value="EGF_3"/>
    <property type="match status" value="2"/>
</dbReference>